<dbReference type="GeneID" id="49612932"/>
<proteinExistence type="inferred from homology"/>
<dbReference type="Gene3D" id="3.30.559.10">
    <property type="entry name" value="Chloramphenicol acetyltransferase-like domain"/>
    <property type="match status" value="1"/>
</dbReference>
<dbReference type="FunFam" id="3.40.50.12780:FF:000013">
    <property type="entry name" value="Long-chain-fatty-acid--AMP ligase FadD32"/>
    <property type="match status" value="1"/>
</dbReference>
<dbReference type="InterPro" id="IPR000873">
    <property type="entry name" value="AMP-dep_synth/lig_dom"/>
</dbReference>
<dbReference type="CDD" id="cd19531">
    <property type="entry name" value="LCL_NRPS-like"/>
    <property type="match status" value="1"/>
</dbReference>
<dbReference type="PANTHER" id="PTHR22754:SF32">
    <property type="entry name" value="DISCO-INTERACTING PROTEIN 2"/>
    <property type="match status" value="1"/>
</dbReference>
<dbReference type="GO" id="GO:0005886">
    <property type="term" value="C:plasma membrane"/>
    <property type="evidence" value="ECO:0007669"/>
    <property type="project" value="TreeGrafter"/>
</dbReference>
<dbReference type="GO" id="GO:0071766">
    <property type="term" value="P:Actinobacterium-type cell wall biogenesis"/>
    <property type="evidence" value="ECO:0007669"/>
    <property type="project" value="UniProtKB-ARBA"/>
</dbReference>
<dbReference type="GO" id="GO:0031177">
    <property type="term" value="F:phosphopantetheine binding"/>
    <property type="evidence" value="ECO:0007669"/>
    <property type="project" value="InterPro"/>
</dbReference>
<feature type="domain" description="Carrier" evidence="7">
    <location>
        <begin position="573"/>
        <end position="648"/>
    </location>
</feature>
<accession>A0AAD0VSQ9</accession>
<evidence type="ECO:0000313" key="9">
    <source>
        <dbReference type="Proteomes" id="UP000256503"/>
    </source>
</evidence>
<evidence type="ECO:0000256" key="6">
    <source>
        <dbReference type="SAM" id="MobiDB-lite"/>
    </source>
</evidence>
<dbReference type="InterPro" id="IPR042099">
    <property type="entry name" value="ANL_N_sf"/>
</dbReference>
<dbReference type="Gene3D" id="1.10.1200.10">
    <property type="entry name" value="ACP-like"/>
    <property type="match status" value="1"/>
</dbReference>
<feature type="region of interest" description="Disordered" evidence="6">
    <location>
        <begin position="1099"/>
        <end position="1134"/>
    </location>
</feature>
<keyword evidence="3" id="KW-0596">Phosphopantetheine</keyword>
<dbReference type="GO" id="GO:0070566">
    <property type="term" value="F:adenylyltransferase activity"/>
    <property type="evidence" value="ECO:0007669"/>
    <property type="project" value="TreeGrafter"/>
</dbReference>
<dbReference type="GO" id="GO:0016874">
    <property type="term" value="F:ligase activity"/>
    <property type="evidence" value="ECO:0007669"/>
    <property type="project" value="UniProtKB-KW"/>
</dbReference>
<keyword evidence="4" id="KW-0597">Phosphoprotein</keyword>
<sequence>MTALHGSLVEALVAHAGQQGDKPAVHFLLDGESQRLTLSYAELDRRARTLAAQLSRHAGAGERALLLMQSGPGYVVSFYACLYAGIIAVPALPPESLRQYELSRVRAILDDAQPRLVLTEAHLCDSLQQAFAEALPTVLAVDALALAEADVCPPTLPAGEAIAFLQYTSGSTATPKGVEVSHANLVANEGMMVRGFDLHPGDTFVSWLPLYHDMGLIGCLLLTVYRGATLVLMSPRHFVERPARWLEAISHYRATHTGAPDFAFRLAAERTSDSVLASLDLSSLRVLFSGSEPIRQDSLQAFANRFSVCGFDPLAFLPCYGLAEATLYVTGTTADEPFVSASFDSHALGEHRAEPGEGSLLVSSGILQPGLDVILVDPHSGEHQPDSCIGEIWISGASVARGYWRNPEATSKAFVERDGRTWLRSGDLGFLREGRLFITGRLKDMIIVRGQNIYPQDLERAVEYNVEGARKGRVTAFVVDQADGEGIGIAVEIGRATQRKIAAAQICADIDRVLADVCQQAPVWVALLQPGELPKTSSGKLQRSACRQMLERGELDCFHLRRNDQRPLRQGQPLRGERQHQVGAVWAEVLGQAEMFADDNFFALGGNSIAATQIIGRLRERLGVNLPLACLFDNPLLAAFAQQVSEVAAAHGQPQLIADPDAVLVPSFAQQRLWFAWQLEPHSSVYNVPMALHLRGPLDVDALREAFATLQQRHGVLRTTFLAEGERVRLLQHDTLALDFSVEDVADLAEACRRAAQEARQPFDLASGPLQRVRLLRLEAREHVLLLTTHHIAVDGWSMRNLVDELEALYASWLAGHDAALRELEVGYADFARWQRALLAGPEQARQLAYWREALTGEHSWLELHGQRPRGKGAMAQCEQFTFSAMQTSALRAFAAANGVTPFMLLLGAFAISLREQSGQSRIRLGSDIANRSHPAAEPLVGFFINQLVLQVDLDMAASSDALLEQCRRVVLGAAGHQDLPFEQLVEALRPPRRAGRSPFFSIKLNYQEGEPPLPRLQDVRVEALAAEHQAAELDLILGFYSSASRLEARFEVPQGLFEPGELAELFAQIQAVLDCWLGKPGRSQADLLEAAAQVRRAARSADSQQRRQLLDSQRPMRRRAVQPTANAHSVQEQ</sequence>
<dbReference type="GO" id="GO:0006633">
    <property type="term" value="P:fatty acid biosynthetic process"/>
    <property type="evidence" value="ECO:0007669"/>
    <property type="project" value="TreeGrafter"/>
</dbReference>
<dbReference type="SUPFAM" id="SSF47336">
    <property type="entry name" value="ACP-like"/>
    <property type="match status" value="1"/>
</dbReference>
<organism evidence="8 9">
    <name type="scientific">Pseudomonas plecoglossicida</name>
    <dbReference type="NCBI Taxonomy" id="70775"/>
    <lineage>
        <taxon>Bacteria</taxon>
        <taxon>Pseudomonadati</taxon>
        <taxon>Pseudomonadota</taxon>
        <taxon>Gammaproteobacteria</taxon>
        <taxon>Pseudomonadales</taxon>
        <taxon>Pseudomonadaceae</taxon>
        <taxon>Pseudomonas</taxon>
    </lineage>
</organism>
<feature type="compositionally biased region" description="Polar residues" evidence="6">
    <location>
        <begin position="1124"/>
        <end position="1134"/>
    </location>
</feature>
<dbReference type="PROSITE" id="PS00012">
    <property type="entry name" value="PHOSPHOPANTETHEINE"/>
    <property type="match status" value="1"/>
</dbReference>
<gene>
    <name evidence="8" type="ORF">DVB73_05830</name>
</gene>
<dbReference type="SUPFAM" id="SSF52777">
    <property type="entry name" value="CoA-dependent acyltransferases"/>
    <property type="match status" value="2"/>
</dbReference>
<dbReference type="InterPro" id="IPR001242">
    <property type="entry name" value="Condensation_dom"/>
</dbReference>
<dbReference type="InterPro" id="IPR020806">
    <property type="entry name" value="PKS_PP-bd"/>
</dbReference>
<dbReference type="RefSeq" id="WP_016392701.1">
    <property type="nucleotide sequence ID" value="NZ_BSOM01000043.1"/>
</dbReference>
<reference evidence="8 9" key="1">
    <citation type="submission" date="2018-07" db="EMBL/GenBank/DDBJ databases">
        <title>Complete genome sequence of a Pseudomonas plecoglossicida strain pathogenic to the marine fish, Larimichthys crocea.</title>
        <authorList>
            <person name="Tao Z."/>
        </authorList>
    </citation>
    <scope>NUCLEOTIDE SEQUENCE [LARGE SCALE GENOMIC DNA]</scope>
    <source>
        <strain evidence="8 9">XSDHY-P</strain>
    </source>
</reference>
<dbReference type="Pfam" id="PF00501">
    <property type="entry name" value="AMP-binding"/>
    <property type="match status" value="1"/>
</dbReference>
<dbReference type="Gene3D" id="3.30.559.30">
    <property type="entry name" value="Nonribosomal peptide synthetase, condensation domain"/>
    <property type="match status" value="1"/>
</dbReference>
<dbReference type="Pfam" id="PF00550">
    <property type="entry name" value="PP-binding"/>
    <property type="match status" value="1"/>
</dbReference>
<comment type="similarity">
    <text evidence="2">Belongs to the ATP-dependent AMP-binding enzyme family.</text>
</comment>
<dbReference type="PANTHER" id="PTHR22754">
    <property type="entry name" value="DISCO-INTERACTING PROTEIN 2 DIP2 -RELATED"/>
    <property type="match status" value="1"/>
</dbReference>
<dbReference type="Pfam" id="PF00668">
    <property type="entry name" value="Condensation"/>
    <property type="match status" value="1"/>
</dbReference>
<dbReference type="Gene3D" id="3.40.50.12780">
    <property type="entry name" value="N-terminal domain of ligase-like"/>
    <property type="match status" value="1"/>
</dbReference>
<evidence type="ECO:0000313" key="8">
    <source>
        <dbReference type="EMBL" id="AXM95355.1"/>
    </source>
</evidence>
<dbReference type="Gene3D" id="3.30.300.30">
    <property type="match status" value="1"/>
</dbReference>
<evidence type="ECO:0000256" key="2">
    <source>
        <dbReference type="ARBA" id="ARBA00006432"/>
    </source>
</evidence>
<evidence type="ECO:0000256" key="4">
    <source>
        <dbReference type="ARBA" id="ARBA00022553"/>
    </source>
</evidence>
<dbReference type="InterPro" id="IPR006162">
    <property type="entry name" value="Ppantetheine_attach_site"/>
</dbReference>
<dbReference type="SUPFAM" id="SSF56801">
    <property type="entry name" value="Acetyl-CoA synthetase-like"/>
    <property type="match status" value="1"/>
</dbReference>
<dbReference type="InterPro" id="IPR036736">
    <property type="entry name" value="ACP-like_sf"/>
</dbReference>
<dbReference type="InterPro" id="IPR023213">
    <property type="entry name" value="CAT-like_dom_sf"/>
</dbReference>
<dbReference type="InterPro" id="IPR009081">
    <property type="entry name" value="PP-bd_ACP"/>
</dbReference>
<keyword evidence="5" id="KW-0436">Ligase</keyword>
<comment type="cofactor">
    <cofactor evidence="1">
        <name>pantetheine 4'-phosphate</name>
        <dbReference type="ChEBI" id="CHEBI:47942"/>
    </cofactor>
</comment>
<dbReference type="Proteomes" id="UP000256503">
    <property type="component" value="Chromosome"/>
</dbReference>
<evidence type="ECO:0000256" key="1">
    <source>
        <dbReference type="ARBA" id="ARBA00001957"/>
    </source>
</evidence>
<dbReference type="SMART" id="SM00823">
    <property type="entry name" value="PKS_PP"/>
    <property type="match status" value="1"/>
</dbReference>
<protein>
    <submittedName>
        <fullName evidence="8">Peptide synthase</fullName>
    </submittedName>
</protein>
<dbReference type="PROSITE" id="PS50075">
    <property type="entry name" value="CARRIER"/>
    <property type="match status" value="1"/>
</dbReference>
<evidence type="ECO:0000256" key="5">
    <source>
        <dbReference type="ARBA" id="ARBA00022598"/>
    </source>
</evidence>
<dbReference type="CDD" id="cd05931">
    <property type="entry name" value="FAAL"/>
    <property type="match status" value="1"/>
</dbReference>
<evidence type="ECO:0000256" key="3">
    <source>
        <dbReference type="ARBA" id="ARBA00022450"/>
    </source>
</evidence>
<dbReference type="EMBL" id="CP031146">
    <property type="protein sequence ID" value="AXM95355.1"/>
    <property type="molecule type" value="Genomic_DNA"/>
</dbReference>
<name>A0AAD0VSQ9_PSEDL</name>
<dbReference type="InterPro" id="IPR045851">
    <property type="entry name" value="AMP-bd_C_sf"/>
</dbReference>
<dbReference type="InterPro" id="IPR040097">
    <property type="entry name" value="FAAL/FAAC"/>
</dbReference>
<dbReference type="AlphaFoldDB" id="A0AAD0VSQ9"/>
<evidence type="ECO:0000259" key="7">
    <source>
        <dbReference type="PROSITE" id="PS50075"/>
    </source>
</evidence>